<evidence type="ECO:0000256" key="1">
    <source>
        <dbReference type="ARBA" id="ARBA00006432"/>
    </source>
</evidence>
<dbReference type="PANTHER" id="PTHR43201:SF5">
    <property type="entry name" value="MEDIUM-CHAIN ACYL-COA LIGASE ACSF2, MITOCHONDRIAL"/>
    <property type="match status" value="1"/>
</dbReference>
<dbReference type="SUPFAM" id="SSF53474">
    <property type="entry name" value="alpha/beta-Hydrolases"/>
    <property type="match status" value="1"/>
</dbReference>
<dbReference type="GO" id="GO:0031956">
    <property type="term" value="F:medium-chain fatty acid-CoA ligase activity"/>
    <property type="evidence" value="ECO:0007669"/>
    <property type="project" value="TreeGrafter"/>
</dbReference>
<dbReference type="InterPro" id="IPR001031">
    <property type="entry name" value="Thioesterase"/>
</dbReference>
<name>A0A8T8WJT4_ASPJA</name>
<dbReference type="InterPro" id="IPR000873">
    <property type="entry name" value="AMP-dep_synth/lig_dom"/>
</dbReference>
<dbReference type="SMART" id="SM00823">
    <property type="entry name" value="PKS_PP"/>
    <property type="match status" value="1"/>
</dbReference>
<reference evidence="7 8" key="1">
    <citation type="submission" date="2018-02" db="EMBL/GenBank/DDBJ databases">
        <title>The genomes of Aspergillus section Nigri reveals drivers in fungal speciation.</title>
        <authorList>
            <consortium name="DOE Joint Genome Institute"/>
            <person name="Vesth T.C."/>
            <person name="Nybo J."/>
            <person name="Theobald S."/>
            <person name="Brandl J."/>
            <person name="Frisvad J.C."/>
            <person name="Nielsen K.F."/>
            <person name="Lyhne E.K."/>
            <person name="Kogle M.E."/>
            <person name="Kuo A."/>
            <person name="Riley R."/>
            <person name="Clum A."/>
            <person name="Nolan M."/>
            <person name="Lipzen A."/>
            <person name="Salamov A."/>
            <person name="Henrissat B."/>
            <person name="Wiebenga A."/>
            <person name="De vries R.P."/>
            <person name="Grigoriev I.V."/>
            <person name="Mortensen U.H."/>
            <person name="Andersen M.R."/>
            <person name="Baker S.E."/>
        </authorList>
    </citation>
    <scope>NUCLEOTIDE SEQUENCE [LARGE SCALE GENOMIC DNA]</scope>
    <source>
        <strain evidence="7 8">CBS 114.51</strain>
    </source>
</reference>
<dbReference type="Gene3D" id="3.40.50.1820">
    <property type="entry name" value="alpha/beta hydrolase"/>
    <property type="match status" value="1"/>
</dbReference>
<dbReference type="PROSITE" id="PS50075">
    <property type="entry name" value="CARRIER"/>
    <property type="match status" value="1"/>
</dbReference>
<accession>A0A8T8WJT4</accession>
<proteinExistence type="inferred from homology"/>
<evidence type="ECO:0000313" key="7">
    <source>
        <dbReference type="EMBL" id="RAH76085.1"/>
    </source>
</evidence>
<dbReference type="InterPro" id="IPR036736">
    <property type="entry name" value="ACP-like_sf"/>
</dbReference>
<evidence type="ECO:0000313" key="8">
    <source>
        <dbReference type="Proteomes" id="UP000249497"/>
    </source>
</evidence>
<dbReference type="Gene3D" id="3.30.300.30">
    <property type="match status" value="1"/>
</dbReference>
<dbReference type="EMBL" id="KZ824887">
    <property type="protein sequence ID" value="RAH76085.1"/>
    <property type="molecule type" value="Genomic_DNA"/>
</dbReference>
<dbReference type="InterPro" id="IPR042099">
    <property type="entry name" value="ANL_N_sf"/>
</dbReference>
<evidence type="ECO:0000259" key="6">
    <source>
        <dbReference type="PROSITE" id="PS50075"/>
    </source>
</evidence>
<sequence length="1107" mass="121163">MLQPSTLTGPPSLFTTTFPTLHHQFQQNVRDYPDTLALICPHQPANLYTTRDEASSTRTKNPSASSLRWTYAQLDEKIERFVASLRRRGIGRGSLMVLFATNTAEYVVVTWAAYRIGCVHVPLSPRCLGHEREAVHMLETAVGACRPDAVVVVAAAGSGREDVLGRVAGLVRGLQLQVQCWLIAMSRGEGGVRDGWVGFEELMRFSKPGGKDVQLAPEEQEQEQEEEEEEEEEEEDRRSDVTQLSDDDSRLSDDSLEQPQPQPQPQQQPQQQQESSIFFTSGTTSLPKGCFVQGAAFCTTAARASRADPRHPTRPGDRVAVVLPNNHAFGYQILMAAFLNAATVVFPGEAFVSERLIETIRQERCAHVALVPTMVHALKGVAVAPAQKLDSLRRVVLAGAPPTEEVLRICLEHLGAQAVENFYGMTEGIVVSTGPVERLDEAVCGRDISIGRPLSGASVRICAKDSRVPIAVGAVGEVHFSGPSLIDGYIGNRDDEKFYTGEDGHRWFCTGDKAVVGEDGRLYLVGRYNDTIIRGGENIEPSAIEAVLGQTAEFHVLEPQIVRAPDNVAGEVPVAVLRTDVDEQLARQLKDTIQTKMGALFVPAGVVPVSALGLDDYPRTLAGKVQKSKLTELVEAYWTAQKSQARSKLYSRAMLGSKLRQAWAQASGLNDATMMDVNVNLAAYADVRLLESIKTQIWKDMASNVTLSDWLAADTVAEEMEAIGASGQAALASHPNSRLIESLLAAIASAKGENMDQTLRMVDLGIDSITSIALLNQIRQESGVSLPSSLFFTPHTLGELIERLQSSTDPANLLDIDPTTQETPRECFSTLIQGTPKPGVPSLFMTPPGSGYAFSYEPLPKFANDLAIYALGSPFLMTKSAATWTVEEAAALYVQTIRKLQPEGPYLLGGWSMGAILAYEEAYQLRQQGQQVVGIINLDMPLPRPDPHVLEPTVKLLEVVGFYPAIRRAGKPDMEIPSYRRQHSLASVRAKLKYSPRPMCTASDDPTPVRIFVIWAGHGDPDRLPAVLVEADEILRRCGPDTQARTSQEWLQTPRESMGPGGWAEMVGEENVECRVIEHAHHDTLMDPEVVEYTARLMQVAVDKWLS</sequence>
<dbReference type="SUPFAM" id="SSF56801">
    <property type="entry name" value="Acetyl-CoA synthetase-like"/>
    <property type="match status" value="1"/>
</dbReference>
<dbReference type="PROSITE" id="PS00012">
    <property type="entry name" value="PHOSPHOPANTETHEINE"/>
    <property type="match status" value="1"/>
</dbReference>
<dbReference type="InterPro" id="IPR020806">
    <property type="entry name" value="PKS_PP-bd"/>
</dbReference>
<feature type="region of interest" description="Disordered" evidence="5">
    <location>
        <begin position="208"/>
        <end position="275"/>
    </location>
</feature>
<dbReference type="Proteomes" id="UP000249497">
    <property type="component" value="Unassembled WGS sequence"/>
</dbReference>
<keyword evidence="4" id="KW-0436">Ligase</keyword>
<protein>
    <submittedName>
        <fullName evidence="7">Acetyl-CoA synthetase-like protein</fullName>
    </submittedName>
</protein>
<dbReference type="Gene3D" id="1.10.1200.10">
    <property type="entry name" value="ACP-like"/>
    <property type="match status" value="1"/>
</dbReference>
<feature type="compositionally biased region" description="Acidic residues" evidence="5">
    <location>
        <begin position="218"/>
        <end position="235"/>
    </location>
</feature>
<dbReference type="PROSITE" id="PS00455">
    <property type="entry name" value="AMP_BINDING"/>
    <property type="match status" value="1"/>
</dbReference>
<keyword evidence="2" id="KW-0596">Phosphopantetheine</keyword>
<dbReference type="GO" id="GO:0031177">
    <property type="term" value="F:phosphopantetheine binding"/>
    <property type="evidence" value="ECO:0007669"/>
    <property type="project" value="InterPro"/>
</dbReference>
<dbReference type="GeneID" id="37178508"/>
<evidence type="ECO:0000256" key="2">
    <source>
        <dbReference type="ARBA" id="ARBA00022450"/>
    </source>
</evidence>
<dbReference type="Pfam" id="PF00501">
    <property type="entry name" value="AMP-binding"/>
    <property type="match status" value="1"/>
</dbReference>
<dbReference type="CDD" id="cd04433">
    <property type="entry name" value="AFD_class_I"/>
    <property type="match status" value="1"/>
</dbReference>
<gene>
    <name evidence="7" type="ORF">BO86DRAFT_414143</name>
</gene>
<dbReference type="Pfam" id="PF00550">
    <property type="entry name" value="PP-binding"/>
    <property type="match status" value="1"/>
</dbReference>
<dbReference type="Pfam" id="PF00975">
    <property type="entry name" value="Thioesterase"/>
    <property type="match status" value="1"/>
</dbReference>
<dbReference type="OrthoDB" id="10253869at2759"/>
<dbReference type="GO" id="GO:0006631">
    <property type="term" value="P:fatty acid metabolic process"/>
    <property type="evidence" value="ECO:0007669"/>
    <property type="project" value="TreeGrafter"/>
</dbReference>
<dbReference type="InterPro" id="IPR020845">
    <property type="entry name" value="AMP-binding_CS"/>
</dbReference>
<organism evidence="7 8">
    <name type="scientific">Aspergillus japonicus CBS 114.51</name>
    <dbReference type="NCBI Taxonomy" id="1448312"/>
    <lineage>
        <taxon>Eukaryota</taxon>
        <taxon>Fungi</taxon>
        <taxon>Dikarya</taxon>
        <taxon>Ascomycota</taxon>
        <taxon>Pezizomycotina</taxon>
        <taxon>Eurotiomycetes</taxon>
        <taxon>Eurotiomycetidae</taxon>
        <taxon>Eurotiales</taxon>
        <taxon>Aspergillaceae</taxon>
        <taxon>Aspergillus</taxon>
        <taxon>Aspergillus subgen. Circumdati</taxon>
    </lineage>
</organism>
<dbReference type="AlphaFoldDB" id="A0A8T8WJT4"/>
<dbReference type="PANTHER" id="PTHR43201">
    <property type="entry name" value="ACYL-COA SYNTHETASE"/>
    <property type="match status" value="1"/>
</dbReference>
<dbReference type="InterPro" id="IPR006162">
    <property type="entry name" value="Ppantetheine_attach_site"/>
</dbReference>
<keyword evidence="8" id="KW-1185">Reference proteome</keyword>
<dbReference type="InterPro" id="IPR029058">
    <property type="entry name" value="AB_hydrolase_fold"/>
</dbReference>
<evidence type="ECO:0000256" key="5">
    <source>
        <dbReference type="SAM" id="MobiDB-lite"/>
    </source>
</evidence>
<evidence type="ECO:0000256" key="3">
    <source>
        <dbReference type="ARBA" id="ARBA00022553"/>
    </source>
</evidence>
<keyword evidence="3" id="KW-0597">Phosphoprotein</keyword>
<comment type="similarity">
    <text evidence="1">Belongs to the ATP-dependent AMP-binding enzyme family.</text>
</comment>
<dbReference type="InterPro" id="IPR009081">
    <property type="entry name" value="PP-bd_ACP"/>
</dbReference>
<dbReference type="SUPFAM" id="SSF47336">
    <property type="entry name" value="ACP-like"/>
    <property type="match status" value="1"/>
</dbReference>
<feature type="domain" description="Carrier" evidence="6">
    <location>
        <begin position="734"/>
        <end position="808"/>
    </location>
</feature>
<dbReference type="Gene3D" id="3.40.50.12780">
    <property type="entry name" value="N-terminal domain of ligase-like"/>
    <property type="match status" value="1"/>
</dbReference>
<dbReference type="InterPro" id="IPR045851">
    <property type="entry name" value="AMP-bd_C_sf"/>
</dbReference>
<evidence type="ECO:0000256" key="4">
    <source>
        <dbReference type="ARBA" id="ARBA00022598"/>
    </source>
</evidence>
<dbReference type="RefSeq" id="XP_025521979.1">
    <property type="nucleotide sequence ID" value="XM_025674816.1"/>
</dbReference>